<dbReference type="RefSeq" id="WP_184437671.1">
    <property type="nucleotide sequence ID" value="NZ_JACIGI010000046.1"/>
</dbReference>
<dbReference type="InterPro" id="IPR010906">
    <property type="entry name" value="Phage_lambda_Nu1_terminase-ssu"/>
</dbReference>
<evidence type="ECO:0000313" key="3">
    <source>
        <dbReference type="Proteomes" id="UP000555728"/>
    </source>
</evidence>
<feature type="region of interest" description="Disordered" evidence="1">
    <location>
        <begin position="157"/>
        <end position="177"/>
    </location>
</feature>
<dbReference type="Pfam" id="PF07471">
    <property type="entry name" value="Phage_Nu1"/>
    <property type="match status" value="1"/>
</dbReference>
<dbReference type="InterPro" id="IPR009061">
    <property type="entry name" value="DNA-bd_dom_put_sf"/>
</dbReference>
<name>A0A7W6S2H6_9PROT</name>
<comment type="caution">
    <text evidence="2">The sequence shown here is derived from an EMBL/GenBank/DDBJ whole genome shotgun (WGS) entry which is preliminary data.</text>
</comment>
<dbReference type="Proteomes" id="UP000555728">
    <property type="component" value="Unassembled WGS sequence"/>
</dbReference>
<gene>
    <name evidence="2" type="ORF">GGD88_003433</name>
</gene>
<dbReference type="SUPFAM" id="SSF46955">
    <property type="entry name" value="Putative DNA-binding domain"/>
    <property type="match status" value="1"/>
</dbReference>
<organism evidence="2 3">
    <name type="scientific">Roseospira goensis</name>
    <dbReference type="NCBI Taxonomy" id="391922"/>
    <lineage>
        <taxon>Bacteria</taxon>
        <taxon>Pseudomonadati</taxon>
        <taxon>Pseudomonadota</taxon>
        <taxon>Alphaproteobacteria</taxon>
        <taxon>Rhodospirillales</taxon>
        <taxon>Rhodospirillaceae</taxon>
        <taxon>Roseospira</taxon>
    </lineage>
</organism>
<dbReference type="AlphaFoldDB" id="A0A7W6S2H6"/>
<dbReference type="InterPro" id="IPR036388">
    <property type="entry name" value="WH-like_DNA-bd_sf"/>
</dbReference>
<sequence>MDGRIVSQTELAAIMGVTAMTVRAWERKGMPVARKGSRGRPGQYNTADVMRWRAEQAAQAATGDTNAMDMEEAKRRKTAAEAALAEMDLALRRGELVDVETVGRLVAEEYATVRANIMAMPGELAPDLEHLAVLEIEELLTSKITDILDALSADGQFAPEEGFEPGPGGGAEAAAPA</sequence>
<protein>
    <submittedName>
        <fullName evidence="2">Phage terminase Nu1 subunit (DNA packaging protein)</fullName>
    </submittedName>
</protein>
<accession>A0A7W6S2H6</accession>
<reference evidence="2 3" key="1">
    <citation type="submission" date="2020-08" db="EMBL/GenBank/DDBJ databases">
        <title>Genome sequencing of Purple Non-Sulfur Bacteria from various extreme environments.</title>
        <authorList>
            <person name="Mayer M."/>
        </authorList>
    </citation>
    <scope>NUCLEOTIDE SEQUENCE [LARGE SCALE GENOMIC DNA]</scope>
    <source>
        <strain evidence="2 3">JA135</strain>
    </source>
</reference>
<proteinExistence type="predicted"/>
<evidence type="ECO:0000313" key="2">
    <source>
        <dbReference type="EMBL" id="MBB4287678.1"/>
    </source>
</evidence>
<dbReference type="EMBL" id="JACIGI010000046">
    <property type="protein sequence ID" value="MBB4287678.1"/>
    <property type="molecule type" value="Genomic_DNA"/>
</dbReference>
<dbReference type="Gene3D" id="1.10.10.10">
    <property type="entry name" value="Winged helix-like DNA-binding domain superfamily/Winged helix DNA-binding domain"/>
    <property type="match status" value="1"/>
</dbReference>
<keyword evidence="3" id="KW-1185">Reference proteome</keyword>
<evidence type="ECO:0000256" key="1">
    <source>
        <dbReference type="SAM" id="MobiDB-lite"/>
    </source>
</evidence>